<dbReference type="Proteomes" id="UP000314294">
    <property type="component" value="Unassembled WGS sequence"/>
</dbReference>
<keyword evidence="3" id="KW-1185">Reference proteome</keyword>
<sequence>MGTTGQSTGSGGGVRGRFPGPDLAAGVLGAGVLGSEFGTTLLITLGMDRDRLPSGRVKSRIRKCSSSFTPNSFQGTLLSLEKSLFLSRLPLSLSRSLSFGLSFSFFFNLVLSSFFSFFLMSTGGTILFFSSNTLSKGSGVGGEADPDET</sequence>
<protein>
    <submittedName>
        <fullName evidence="2">Uncharacterized protein</fullName>
    </submittedName>
</protein>
<evidence type="ECO:0000256" key="1">
    <source>
        <dbReference type="SAM" id="Phobius"/>
    </source>
</evidence>
<feature type="transmembrane region" description="Helical" evidence="1">
    <location>
        <begin position="23"/>
        <end position="47"/>
    </location>
</feature>
<keyword evidence="1" id="KW-0812">Transmembrane</keyword>
<reference evidence="2 3" key="1">
    <citation type="submission" date="2019-03" db="EMBL/GenBank/DDBJ databases">
        <title>First draft genome of Liparis tanakae, snailfish: a comprehensive survey of snailfish specific genes.</title>
        <authorList>
            <person name="Kim W."/>
            <person name="Song I."/>
            <person name="Jeong J.-H."/>
            <person name="Kim D."/>
            <person name="Kim S."/>
            <person name="Ryu S."/>
            <person name="Song J.Y."/>
            <person name="Lee S.K."/>
        </authorList>
    </citation>
    <scope>NUCLEOTIDE SEQUENCE [LARGE SCALE GENOMIC DNA]</scope>
    <source>
        <tissue evidence="2">Muscle</tissue>
    </source>
</reference>
<keyword evidence="1" id="KW-1133">Transmembrane helix</keyword>
<evidence type="ECO:0000313" key="3">
    <source>
        <dbReference type="Proteomes" id="UP000314294"/>
    </source>
</evidence>
<accession>A0A4Z2IXZ7</accession>
<dbReference type="EMBL" id="SRLO01000042">
    <property type="protein sequence ID" value="TNN82123.1"/>
    <property type="molecule type" value="Genomic_DNA"/>
</dbReference>
<proteinExistence type="predicted"/>
<name>A0A4Z2IXZ7_9TELE</name>
<organism evidence="2 3">
    <name type="scientific">Liparis tanakae</name>
    <name type="common">Tanaka's snailfish</name>
    <dbReference type="NCBI Taxonomy" id="230148"/>
    <lineage>
        <taxon>Eukaryota</taxon>
        <taxon>Metazoa</taxon>
        <taxon>Chordata</taxon>
        <taxon>Craniata</taxon>
        <taxon>Vertebrata</taxon>
        <taxon>Euteleostomi</taxon>
        <taxon>Actinopterygii</taxon>
        <taxon>Neopterygii</taxon>
        <taxon>Teleostei</taxon>
        <taxon>Neoteleostei</taxon>
        <taxon>Acanthomorphata</taxon>
        <taxon>Eupercaria</taxon>
        <taxon>Perciformes</taxon>
        <taxon>Cottioidei</taxon>
        <taxon>Cottales</taxon>
        <taxon>Liparidae</taxon>
        <taxon>Liparis</taxon>
    </lineage>
</organism>
<feature type="transmembrane region" description="Helical" evidence="1">
    <location>
        <begin position="105"/>
        <end position="129"/>
    </location>
</feature>
<gene>
    <name evidence="2" type="ORF">EYF80_007769</name>
</gene>
<dbReference type="AlphaFoldDB" id="A0A4Z2IXZ7"/>
<comment type="caution">
    <text evidence="2">The sequence shown here is derived from an EMBL/GenBank/DDBJ whole genome shotgun (WGS) entry which is preliminary data.</text>
</comment>
<keyword evidence="1" id="KW-0472">Membrane</keyword>
<evidence type="ECO:0000313" key="2">
    <source>
        <dbReference type="EMBL" id="TNN82123.1"/>
    </source>
</evidence>